<evidence type="ECO:0000256" key="1">
    <source>
        <dbReference type="SAM" id="SignalP"/>
    </source>
</evidence>
<gene>
    <name evidence="2" type="ORF">DI569_00425</name>
</gene>
<protein>
    <recommendedName>
        <fullName evidence="4">SH3 domain-containing protein</fullName>
    </recommendedName>
</protein>
<evidence type="ECO:0000313" key="3">
    <source>
        <dbReference type="Proteomes" id="UP000248597"/>
    </source>
</evidence>
<keyword evidence="1" id="KW-0732">Signal</keyword>
<evidence type="ECO:0008006" key="4">
    <source>
        <dbReference type="Google" id="ProtNLM"/>
    </source>
</evidence>
<feature type="signal peptide" evidence="1">
    <location>
        <begin position="1"/>
        <end position="18"/>
    </location>
</feature>
<feature type="chain" id="PRO_5015942869" description="SH3 domain-containing protein" evidence="1">
    <location>
        <begin position="19"/>
        <end position="106"/>
    </location>
</feature>
<proteinExistence type="predicted"/>
<dbReference type="Proteomes" id="UP000248597">
    <property type="component" value="Unassembled WGS sequence"/>
</dbReference>
<accession>A0A2W5L5N9</accession>
<organism evidence="2 3">
    <name type="scientific">Sphingopyxis macrogoltabida</name>
    <name type="common">Sphingomonas macrogoltabidus</name>
    <dbReference type="NCBI Taxonomy" id="33050"/>
    <lineage>
        <taxon>Bacteria</taxon>
        <taxon>Pseudomonadati</taxon>
        <taxon>Pseudomonadota</taxon>
        <taxon>Alphaproteobacteria</taxon>
        <taxon>Sphingomonadales</taxon>
        <taxon>Sphingomonadaceae</taxon>
        <taxon>Sphingopyxis</taxon>
    </lineage>
</organism>
<evidence type="ECO:0000313" key="2">
    <source>
        <dbReference type="EMBL" id="PZQ24682.1"/>
    </source>
</evidence>
<name>A0A2W5L5N9_SPHMC</name>
<dbReference type="AlphaFoldDB" id="A0A2W5L5N9"/>
<sequence length="106" mass="11394">MFTLTAAALALTMQAAPAACSPGWIVGTRDDRRIWASRAPSPGARKVAKLKAGSAVLVCGQKREWLFIRFADGRHSCGGIDGRPARTGSTCAEGWIERRRVGVRAR</sequence>
<dbReference type="EMBL" id="QFPJ01000001">
    <property type="protein sequence ID" value="PZQ24682.1"/>
    <property type="molecule type" value="Genomic_DNA"/>
</dbReference>
<reference evidence="2 3" key="1">
    <citation type="submission" date="2017-08" db="EMBL/GenBank/DDBJ databases">
        <title>Infants hospitalized years apart are colonized by the same room-sourced microbial strains.</title>
        <authorList>
            <person name="Brooks B."/>
            <person name="Olm M.R."/>
            <person name="Firek B.A."/>
            <person name="Baker R."/>
            <person name="Thomas B.C."/>
            <person name="Morowitz M.J."/>
            <person name="Banfield J.F."/>
        </authorList>
    </citation>
    <scope>NUCLEOTIDE SEQUENCE [LARGE SCALE GENOMIC DNA]</scope>
    <source>
        <strain evidence="2">S2_005_003_R2_47</strain>
    </source>
</reference>
<comment type="caution">
    <text evidence="2">The sequence shown here is derived from an EMBL/GenBank/DDBJ whole genome shotgun (WGS) entry which is preliminary data.</text>
</comment>